<keyword evidence="2" id="KW-0378">Hydrolase</keyword>
<keyword evidence="1" id="KW-0547">Nucleotide-binding</keyword>
<feature type="domain" description="Helicase C-terminal" evidence="6">
    <location>
        <begin position="338"/>
        <end position="500"/>
    </location>
</feature>
<proteinExistence type="predicted"/>
<feature type="domain" description="Helicase ATP-binding" evidence="5">
    <location>
        <begin position="25"/>
        <end position="187"/>
    </location>
</feature>
<dbReference type="PROSITE" id="PS51192">
    <property type="entry name" value="HELICASE_ATP_BIND_1"/>
    <property type="match status" value="1"/>
</dbReference>
<sequence>MKLEYLNRKYVQKNSIEKRDYQVNLANQAIQENCIVVLPTGLGKTAIALQVIAEYLSKGIGGVLFLAPTRVLVNQHYEFLKQHLAIDDIALITGEDPIQKRTKLWGNSVICATPEIAKNDLDRQIVSQDQFSLVVFDEVHRTVGDYAYSGIADRFANSNLRILGMTATLPSEKDKATELLIRLRISSVAERTEDSPDVKPYTQETNTEWINVELPPEMKAIQTLLKLALDERYDILRKNGIKLADQKSLSALLRIRQFVLNQNRRSAKPLFTAIRIHYALNILEAHGVTSFLKFCERAKIKKGVGVKDLFEIDPNFTRAIHLANDAQSKGIEHSKILKLKEIIESVPGKALIFTSYRDSVDVIFNKLTEMGISAGILIGKSGETGLKQKKQIQTVQDFRDGLFRVLVATRVGEEGLDISEVNQVIFYDNVPSSIRYIQRRGRTGRKDTGKLVVLIAKDTIDETYYWIGKRKMTSAKSMGEKMTKVLEKNQGIESNKKGLDAFL</sequence>
<dbReference type="OrthoDB" id="9764at2157"/>
<reference evidence="7 8" key="1">
    <citation type="journal article" date="2011" name="J. Bacteriol.">
        <title>Genome Sequence of an Ammonia-Oxidizing Soil Archaeon, "Candidatus Nitrosoarchaeum koreensis" MY1.</title>
        <authorList>
            <person name="Kim B.K."/>
            <person name="Jung M.Y."/>
            <person name="Yu D.S."/>
            <person name="Park S.J."/>
            <person name="Oh T.K."/>
            <person name="Rhee S.K."/>
            <person name="Kim J.F."/>
        </authorList>
    </citation>
    <scope>NUCLEOTIDE SEQUENCE [LARGE SCALE GENOMIC DNA]</scope>
    <source>
        <strain evidence="7 8">MY1</strain>
    </source>
</reference>
<dbReference type="Gene3D" id="1.20.1320.20">
    <property type="entry name" value="hef helicase domain"/>
    <property type="match status" value="1"/>
</dbReference>
<dbReference type="GO" id="GO:0003676">
    <property type="term" value="F:nucleic acid binding"/>
    <property type="evidence" value="ECO:0007669"/>
    <property type="project" value="InterPro"/>
</dbReference>
<evidence type="ECO:0000313" key="7">
    <source>
        <dbReference type="EMBL" id="EGP93867.1"/>
    </source>
</evidence>
<evidence type="ECO:0000256" key="3">
    <source>
        <dbReference type="ARBA" id="ARBA00022806"/>
    </source>
</evidence>
<organism evidence="7 8">
    <name type="scientific">Nitrosarchaeum koreense MY1</name>
    <dbReference type="NCBI Taxonomy" id="1001994"/>
    <lineage>
        <taxon>Archaea</taxon>
        <taxon>Nitrososphaerota</taxon>
        <taxon>Nitrososphaeria</taxon>
        <taxon>Nitrosopumilales</taxon>
        <taxon>Nitrosopumilaceae</taxon>
        <taxon>Nitrosarchaeum</taxon>
    </lineage>
</organism>
<dbReference type="Gene3D" id="3.40.50.300">
    <property type="entry name" value="P-loop containing nucleotide triphosphate hydrolases"/>
    <property type="match status" value="2"/>
</dbReference>
<dbReference type="SUPFAM" id="SSF52540">
    <property type="entry name" value="P-loop containing nucleoside triphosphate hydrolases"/>
    <property type="match status" value="1"/>
</dbReference>
<dbReference type="Pfam" id="PF00270">
    <property type="entry name" value="DEAD"/>
    <property type="match status" value="1"/>
</dbReference>
<evidence type="ECO:0000256" key="4">
    <source>
        <dbReference type="ARBA" id="ARBA00022840"/>
    </source>
</evidence>
<dbReference type="SMART" id="SM00487">
    <property type="entry name" value="DEXDc"/>
    <property type="match status" value="1"/>
</dbReference>
<dbReference type="InterPro" id="IPR001650">
    <property type="entry name" value="Helicase_C-like"/>
</dbReference>
<protein>
    <submittedName>
        <fullName evidence="7">DEAD/DEAH box helicase domain protein</fullName>
    </submittedName>
</protein>
<comment type="caution">
    <text evidence="7">The sequence shown here is derived from an EMBL/GenBank/DDBJ whole genome shotgun (WGS) entry which is preliminary data.</text>
</comment>
<evidence type="ECO:0000256" key="1">
    <source>
        <dbReference type="ARBA" id="ARBA00022741"/>
    </source>
</evidence>
<dbReference type="GO" id="GO:0004386">
    <property type="term" value="F:helicase activity"/>
    <property type="evidence" value="ECO:0007669"/>
    <property type="project" value="UniProtKB-KW"/>
</dbReference>
<keyword evidence="8" id="KW-1185">Reference proteome</keyword>
<dbReference type="GO" id="GO:0005524">
    <property type="term" value="F:ATP binding"/>
    <property type="evidence" value="ECO:0007669"/>
    <property type="project" value="UniProtKB-KW"/>
</dbReference>
<dbReference type="InterPro" id="IPR014001">
    <property type="entry name" value="Helicase_ATP-bd"/>
</dbReference>
<dbReference type="STRING" id="1001994.MY1_1107"/>
<evidence type="ECO:0000259" key="5">
    <source>
        <dbReference type="PROSITE" id="PS51192"/>
    </source>
</evidence>
<dbReference type="PANTHER" id="PTHR14025">
    <property type="entry name" value="FANCONI ANEMIA GROUP M FANCM FAMILY MEMBER"/>
    <property type="match status" value="1"/>
</dbReference>
<dbReference type="PATRIC" id="fig|1001994.6.peg.1093"/>
<name>F9CX65_9ARCH</name>
<accession>F9CX65</accession>
<keyword evidence="4" id="KW-0067">ATP-binding</keyword>
<evidence type="ECO:0000313" key="8">
    <source>
        <dbReference type="Proteomes" id="UP000004440"/>
    </source>
</evidence>
<dbReference type="GO" id="GO:0140097">
    <property type="term" value="F:catalytic activity, acting on DNA"/>
    <property type="evidence" value="ECO:0007669"/>
    <property type="project" value="UniProtKB-ARBA"/>
</dbReference>
<dbReference type="SMART" id="SM00490">
    <property type="entry name" value="HELICc"/>
    <property type="match status" value="1"/>
</dbReference>
<dbReference type="RefSeq" id="WP_007550724.1">
    <property type="nucleotide sequence ID" value="NZ_AFPU01000001.1"/>
</dbReference>
<dbReference type="PANTHER" id="PTHR14025:SF20">
    <property type="entry name" value="FANCONI ANEMIA GROUP M PROTEIN"/>
    <property type="match status" value="1"/>
</dbReference>
<dbReference type="Proteomes" id="UP000004440">
    <property type="component" value="Unassembled WGS sequence"/>
</dbReference>
<keyword evidence="3 7" id="KW-0347">Helicase</keyword>
<evidence type="ECO:0000259" key="6">
    <source>
        <dbReference type="PROSITE" id="PS51194"/>
    </source>
</evidence>
<gene>
    <name evidence="7" type="ORF">MY1_1107</name>
</gene>
<evidence type="ECO:0000256" key="2">
    <source>
        <dbReference type="ARBA" id="ARBA00022801"/>
    </source>
</evidence>
<dbReference type="InterPro" id="IPR011545">
    <property type="entry name" value="DEAD/DEAH_box_helicase_dom"/>
</dbReference>
<dbReference type="GO" id="GO:0016787">
    <property type="term" value="F:hydrolase activity"/>
    <property type="evidence" value="ECO:0007669"/>
    <property type="project" value="UniProtKB-KW"/>
</dbReference>
<dbReference type="PROSITE" id="PS51194">
    <property type="entry name" value="HELICASE_CTER"/>
    <property type="match status" value="1"/>
</dbReference>
<dbReference type="InterPro" id="IPR027417">
    <property type="entry name" value="P-loop_NTPase"/>
</dbReference>
<dbReference type="AlphaFoldDB" id="F9CX65"/>
<dbReference type="EMBL" id="AFPU01000001">
    <property type="protein sequence ID" value="EGP93867.1"/>
    <property type="molecule type" value="Genomic_DNA"/>
</dbReference>
<dbReference type="Pfam" id="PF00271">
    <property type="entry name" value="Helicase_C"/>
    <property type="match status" value="1"/>
</dbReference>